<evidence type="ECO:0000313" key="1">
    <source>
        <dbReference type="EnsemblPlants" id="Ma06_p30600.1"/>
    </source>
</evidence>
<dbReference type="Proteomes" id="UP000012960">
    <property type="component" value="Unplaced"/>
</dbReference>
<sequence>MDVSYATKTCHKYILSSSLVGGFVTTLSPVKSFDHCTIICVKLRSSGMEG</sequence>
<keyword evidence="2" id="KW-1185">Reference proteome</keyword>
<dbReference type="Gramene" id="Ma06_t30600.1">
    <property type="protein sequence ID" value="Ma06_p30600.1"/>
    <property type="gene ID" value="Ma06_g30600"/>
</dbReference>
<organism evidence="1 2">
    <name type="scientific">Musa acuminata subsp. malaccensis</name>
    <name type="common">Wild banana</name>
    <name type="synonym">Musa malaccensis</name>
    <dbReference type="NCBI Taxonomy" id="214687"/>
    <lineage>
        <taxon>Eukaryota</taxon>
        <taxon>Viridiplantae</taxon>
        <taxon>Streptophyta</taxon>
        <taxon>Embryophyta</taxon>
        <taxon>Tracheophyta</taxon>
        <taxon>Spermatophyta</taxon>
        <taxon>Magnoliopsida</taxon>
        <taxon>Liliopsida</taxon>
        <taxon>Zingiberales</taxon>
        <taxon>Musaceae</taxon>
        <taxon>Musa</taxon>
    </lineage>
</organism>
<proteinExistence type="predicted"/>
<accession>A0A804JM78</accession>
<protein>
    <submittedName>
        <fullName evidence="1">Uncharacterized protein</fullName>
    </submittedName>
</protein>
<dbReference type="AlphaFoldDB" id="A0A804JM78"/>
<dbReference type="InParanoid" id="A0A804JM78"/>
<reference evidence="1" key="1">
    <citation type="submission" date="2021-05" db="UniProtKB">
        <authorList>
            <consortium name="EnsemblPlants"/>
        </authorList>
    </citation>
    <scope>IDENTIFICATION</scope>
    <source>
        <strain evidence="1">subsp. malaccensis</strain>
    </source>
</reference>
<name>A0A804JM78_MUSAM</name>
<evidence type="ECO:0000313" key="2">
    <source>
        <dbReference type="Proteomes" id="UP000012960"/>
    </source>
</evidence>
<dbReference type="EnsemblPlants" id="Ma06_t30600.1">
    <property type="protein sequence ID" value="Ma06_p30600.1"/>
    <property type="gene ID" value="Ma06_g30600"/>
</dbReference>